<feature type="coiled-coil region" evidence="6">
    <location>
        <begin position="82"/>
        <end position="109"/>
    </location>
</feature>
<dbReference type="NCBIfam" id="TIGR00219">
    <property type="entry name" value="mreC"/>
    <property type="match status" value="1"/>
</dbReference>
<gene>
    <name evidence="9" type="primary">mreC</name>
    <name evidence="9" type="ORF">EI998_10520</name>
</gene>
<evidence type="ECO:0000259" key="8">
    <source>
        <dbReference type="Pfam" id="PF04085"/>
    </source>
</evidence>
<comment type="similarity">
    <text evidence="1 5">Belongs to the MreC family.</text>
</comment>
<keyword evidence="7" id="KW-0812">Transmembrane</keyword>
<keyword evidence="3 5" id="KW-0133">Cell shape</keyword>
<evidence type="ECO:0000256" key="2">
    <source>
        <dbReference type="ARBA" id="ARBA00013855"/>
    </source>
</evidence>
<dbReference type="AlphaFoldDB" id="A0A426T915"/>
<feature type="transmembrane region" description="Helical" evidence="7">
    <location>
        <begin position="7"/>
        <end position="25"/>
    </location>
</feature>
<accession>A0A426T915</accession>
<dbReference type="EMBL" id="RSDO01000034">
    <property type="protein sequence ID" value="RRR50360.1"/>
    <property type="molecule type" value="Genomic_DNA"/>
</dbReference>
<feature type="domain" description="Rod shape-determining protein MreC beta-barrel core" evidence="8">
    <location>
        <begin position="119"/>
        <end position="270"/>
    </location>
</feature>
<dbReference type="Proteomes" id="UP000274117">
    <property type="component" value="Unassembled WGS sequence"/>
</dbReference>
<dbReference type="InterPro" id="IPR042177">
    <property type="entry name" value="Cell/Rod_1"/>
</dbReference>
<evidence type="ECO:0000256" key="5">
    <source>
        <dbReference type="PIRNR" id="PIRNR038471"/>
    </source>
</evidence>
<reference evidence="9 10" key="2">
    <citation type="submission" date="2018-12" db="EMBL/GenBank/DDBJ databases">
        <title>Whole-genome sequences of fifteen clinical Streptococcus suis strains isolated from pigs between 2006 and 2018.</title>
        <authorList>
            <person name="Stevens M.J.A."/>
            <person name="Cernela N."/>
            <person name="Spoerry Serrano N."/>
            <person name="Schmitt S."/>
            <person name="Schrenzel J."/>
            <person name="Stephan R."/>
        </authorList>
    </citation>
    <scope>NUCLEOTIDE SEQUENCE [LARGE SCALE GENOMIC DNA]</scope>
    <source>
        <strain evidence="9 10">PP422</strain>
    </source>
</reference>
<dbReference type="Pfam" id="PF04085">
    <property type="entry name" value="MreC"/>
    <property type="match status" value="1"/>
</dbReference>
<comment type="function">
    <text evidence="5">Involved in formation and maintenance of cell shape.</text>
</comment>
<organism evidence="9 10">
    <name type="scientific">Streptococcus suis</name>
    <dbReference type="NCBI Taxonomy" id="1307"/>
    <lineage>
        <taxon>Bacteria</taxon>
        <taxon>Bacillati</taxon>
        <taxon>Bacillota</taxon>
        <taxon>Bacilli</taxon>
        <taxon>Lactobacillales</taxon>
        <taxon>Streptococcaceae</taxon>
        <taxon>Streptococcus</taxon>
    </lineage>
</organism>
<dbReference type="PANTHER" id="PTHR34138">
    <property type="entry name" value="CELL SHAPE-DETERMINING PROTEIN MREC"/>
    <property type="match status" value="1"/>
</dbReference>
<evidence type="ECO:0000256" key="1">
    <source>
        <dbReference type="ARBA" id="ARBA00009369"/>
    </source>
</evidence>
<comment type="caution">
    <text evidence="9">The sequence shown here is derived from an EMBL/GenBank/DDBJ whole genome shotgun (WGS) entry which is preliminary data.</text>
</comment>
<protein>
    <recommendedName>
        <fullName evidence="2 5">Cell shape-determining protein MreC</fullName>
    </recommendedName>
    <alternativeName>
        <fullName evidence="4 5">Cell shape protein MreC</fullName>
    </alternativeName>
</protein>
<proteinExistence type="inferred from homology"/>
<evidence type="ECO:0000256" key="7">
    <source>
        <dbReference type="SAM" id="Phobius"/>
    </source>
</evidence>
<dbReference type="GO" id="GO:0008360">
    <property type="term" value="P:regulation of cell shape"/>
    <property type="evidence" value="ECO:0007669"/>
    <property type="project" value="UniProtKB-KW"/>
</dbReference>
<dbReference type="InterPro" id="IPR042175">
    <property type="entry name" value="Cell/Rod_MreC_2"/>
</dbReference>
<dbReference type="InterPro" id="IPR055342">
    <property type="entry name" value="MreC_beta-barrel_core"/>
</dbReference>
<evidence type="ECO:0000256" key="3">
    <source>
        <dbReference type="ARBA" id="ARBA00022960"/>
    </source>
</evidence>
<sequence length="272" mass="29805">MNKFFRYLLYALSVVIISFSLLFLSTRVNIFNGFSVVNNGLSTVHRFIGWPFQSLARQKNIVEDLFASYDENSDLKSSIMALGNVQSQNESLVKENENLRKNLAMKEEYSSLDFTAAMVVSRSPMAWNQTLTVDMGENDGITLNSLVLSNNGLIGFVSDMTSTSSVVSLFTNDSFELKVPVKIILGSDSVYGILSGYDVESNSFIISQLNEEREIKVGSQVVTSDFGGTVPANLPVGKVQSVQENASSSEKSVFVSPAADFSNLYSVLMVGK</sequence>
<name>A0A426T915_STRSU</name>
<reference evidence="9 10" key="1">
    <citation type="submission" date="2018-11" db="EMBL/GenBank/DDBJ databases">
        <authorList>
            <person name="Stevens M.J."/>
            <person name="Cernela N."/>
            <person name="Spoerry Serrano N."/>
            <person name="Schmitt S."/>
            <person name="Schrenzel J."/>
            <person name="Stephan R."/>
        </authorList>
    </citation>
    <scope>NUCLEOTIDE SEQUENCE [LARGE SCALE GENOMIC DNA]</scope>
    <source>
        <strain evidence="9 10">PP422</strain>
    </source>
</reference>
<evidence type="ECO:0000313" key="10">
    <source>
        <dbReference type="Proteomes" id="UP000274117"/>
    </source>
</evidence>
<dbReference type="GO" id="GO:0005886">
    <property type="term" value="C:plasma membrane"/>
    <property type="evidence" value="ECO:0007669"/>
    <property type="project" value="TreeGrafter"/>
</dbReference>
<evidence type="ECO:0000256" key="6">
    <source>
        <dbReference type="SAM" id="Coils"/>
    </source>
</evidence>
<dbReference type="PIRSF" id="PIRSF038471">
    <property type="entry name" value="MreC"/>
    <property type="match status" value="1"/>
</dbReference>
<keyword evidence="7" id="KW-1133">Transmembrane helix</keyword>
<keyword evidence="6" id="KW-0175">Coiled coil</keyword>
<dbReference type="Gene3D" id="2.40.10.350">
    <property type="entry name" value="Rod shape-determining protein MreC, domain 2"/>
    <property type="match status" value="1"/>
</dbReference>
<evidence type="ECO:0000313" key="9">
    <source>
        <dbReference type="EMBL" id="RRR50360.1"/>
    </source>
</evidence>
<dbReference type="InterPro" id="IPR007221">
    <property type="entry name" value="MreC"/>
</dbReference>
<dbReference type="PANTHER" id="PTHR34138:SF1">
    <property type="entry name" value="CELL SHAPE-DETERMINING PROTEIN MREC"/>
    <property type="match status" value="1"/>
</dbReference>
<dbReference type="Gene3D" id="2.40.10.340">
    <property type="entry name" value="Rod shape-determining protein MreC, domain 1"/>
    <property type="match status" value="1"/>
</dbReference>
<evidence type="ECO:0000256" key="4">
    <source>
        <dbReference type="ARBA" id="ARBA00032089"/>
    </source>
</evidence>
<keyword evidence="7" id="KW-0472">Membrane</keyword>